<protein>
    <recommendedName>
        <fullName evidence="7">Glutamyl-Q tRNA(Asp) synthetase</fullName>
        <shortName evidence="7">Glu-Q-RSs</shortName>
        <ecNumber evidence="7">6.1.1.-</ecNumber>
    </recommendedName>
</protein>
<keyword evidence="1 7" id="KW-0436">Ligase</keyword>
<dbReference type="NCBIfam" id="NF004314">
    <property type="entry name" value="PRK05710.1-3"/>
    <property type="match status" value="1"/>
</dbReference>
<dbReference type="EC" id="6.1.1.-" evidence="7"/>
<keyword evidence="11" id="KW-1185">Reference proteome</keyword>
<name>A0A846QLL2_9BACT</name>
<dbReference type="Pfam" id="PF00749">
    <property type="entry name" value="tRNA-synt_1c"/>
    <property type="match status" value="1"/>
</dbReference>
<evidence type="ECO:0000256" key="8">
    <source>
        <dbReference type="RuleBase" id="RU363037"/>
    </source>
</evidence>
<keyword evidence="5 7" id="KW-0067">ATP-binding</keyword>
<reference evidence="10 11" key="1">
    <citation type="submission" date="2020-03" db="EMBL/GenBank/DDBJ databases">
        <title>Genomic Encyclopedia of Type Strains, Phase IV (KMG-IV): sequencing the most valuable type-strain genomes for metagenomic binning, comparative biology and taxonomic classification.</title>
        <authorList>
            <person name="Goeker M."/>
        </authorList>
    </citation>
    <scope>NUCLEOTIDE SEQUENCE [LARGE SCALE GENOMIC DNA]</scope>
    <source>
        <strain evidence="10 11">DSM 24233</strain>
    </source>
</reference>
<gene>
    <name evidence="7" type="primary">gluQ</name>
    <name evidence="10" type="ORF">GGQ74_001570</name>
</gene>
<feature type="short sequence motif" description="'HIGH' region" evidence="7">
    <location>
        <begin position="18"/>
        <end position="28"/>
    </location>
</feature>
<evidence type="ECO:0000256" key="3">
    <source>
        <dbReference type="ARBA" id="ARBA00022741"/>
    </source>
</evidence>
<feature type="domain" description="Glutamyl/glutaminyl-tRNA synthetase class Ib catalytic" evidence="9">
    <location>
        <begin position="12"/>
        <end position="289"/>
    </location>
</feature>
<dbReference type="Proteomes" id="UP000580856">
    <property type="component" value="Unassembled WGS sequence"/>
</dbReference>
<feature type="binding site" evidence="7">
    <location>
        <position position="221"/>
    </location>
    <ligand>
        <name>L-glutamate</name>
        <dbReference type="ChEBI" id="CHEBI:29985"/>
    </ligand>
</feature>
<dbReference type="HAMAP" id="MF_01428">
    <property type="entry name" value="Glu_Q_tRNA_synth"/>
    <property type="match status" value="1"/>
</dbReference>
<dbReference type="SUPFAM" id="SSF52374">
    <property type="entry name" value="Nucleotidylyl transferase"/>
    <property type="match status" value="1"/>
</dbReference>
<keyword evidence="2 7" id="KW-0479">Metal-binding</keyword>
<dbReference type="EMBL" id="JAATJA010000001">
    <property type="protein sequence ID" value="NJB67930.1"/>
    <property type="molecule type" value="Genomic_DNA"/>
</dbReference>
<dbReference type="GO" id="GO:0006400">
    <property type="term" value="P:tRNA modification"/>
    <property type="evidence" value="ECO:0007669"/>
    <property type="project" value="InterPro"/>
</dbReference>
<comment type="function">
    <text evidence="7">Catalyzes the tRNA-independent activation of glutamate in presence of ATP and the subsequent transfer of glutamate onto a tRNA(Asp). Glutamate is transferred on the 2-amino-5-(4,5-dihydroxy-2-cyclopenten-1-yl) moiety of the queuosine in the wobble position of the QUC anticodon.</text>
</comment>
<evidence type="ECO:0000256" key="5">
    <source>
        <dbReference type="ARBA" id="ARBA00022840"/>
    </source>
</evidence>
<feature type="binding site" evidence="7">
    <location>
        <position position="115"/>
    </location>
    <ligand>
        <name>Zn(2+)</name>
        <dbReference type="ChEBI" id="CHEBI:29105"/>
    </ligand>
</feature>
<keyword evidence="6 7" id="KW-0030">Aminoacyl-tRNA synthetase</keyword>
<feature type="binding site" evidence="7">
    <location>
        <position position="203"/>
    </location>
    <ligand>
        <name>L-glutamate</name>
        <dbReference type="ChEBI" id="CHEBI:29985"/>
    </ligand>
</feature>
<accession>A0A846QLL2</accession>
<dbReference type="PANTHER" id="PTHR43311">
    <property type="entry name" value="GLUTAMATE--TRNA LIGASE"/>
    <property type="match status" value="1"/>
</dbReference>
<feature type="short sequence motif" description="'KMSKS' region" evidence="7">
    <location>
        <begin position="259"/>
        <end position="263"/>
    </location>
</feature>
<dbReference type="InterPro" id="IPR014729">
    <property type="entry name" value="Rossmann-like_a/b/a_fold"/>
</dbReference>
<dbReference type="PRINTS" id="PR00987">
    <property type="entry name" value="TRNASYNTHGLU"/>
</dbReference>
<keyword evidence="4 7" id="KW-0862">Zinc</keyword>
<dbReference type="NCBIfam" id="NF004315">
    <property type="entry name" value="PRK05710.1-4"/>
    <property type="match status" value="1"/>
</dbReference>
<dbReference type="GO" id="GO:0006424">
    <property type="term" value="P:glutamyl-tRNA aminoacylation"/>
    <property type="evidence" value="ECO:0007669"/>
    <property type="project" value="InterPro"/>
</dbReference>
<feature type="binding site" evidence="7">
    <location>
        <position position="142"/>
    </location>
    <ligand>
        <name>Zn(2+)</name>
        <dbReference type="ChEBI" id="CHEBI:29105"/>
    </ligand>
</feature>
<dbReference type="GO" id="GO:0004818">
    <property type="term" value="F:glutamate-tRNA ligase activity"/>
    <property type="evidence" value="ECO:0007669"/>
    <property type="project" value="TreeGrafter"/>
</dbReference>
<evidence type="ECO:0000256" key="2">
    <source>
        <dbReference type="ARBA" id="ARBA00022723"/>
    </source>
</evidence>
<feature type="binding site" evidence="7">
    <location>
        <begin position="15"/>
        <end position="19"/>
    </location>
    <ligand>
        <name>L-glutamate</name>
        <dbReference type="ChEBI" id="CHEBI:29985"/>
    </ligand>
</feature>
<evidence type="ECO:0000256" key="6">
    <source>
        <dbReference type="ARBA" id="ARBA00023146"/>
    </source>
</evidence>
<dbReference type="GO" id="GO:0005829">
    <property type="term" value="C:cytosol"/>
    <property type="evidence" value="ECO:0007669"/>
    <property type="project" value="TreeGrafter"/>
</dbReference>
<dbReference type="AlphaFoldDB" id="A0A846QLL2"/>
<feature type="binding site" evidence="7">
    <location>
        <position position="138"/>
    </location>
    <ligand>
        <name>Zn(2+)</name>
        <dbReference type="ChEBI" id="CHEBI:29105"/>
    </ligand>
</feature>
<dbReference type="PANTHER" id="PTHR43311:SF1">
    <property type="entry name" value="GLUTAMYL-Q TRNA(ASP) SYNTHETASE"/>
    <property type="match status" value="1"/>
</dbReference>
<keyword evidence="8" id="KW-0648">Protein biosynthesis</keyword>
<feature type="binding site" evidence="7">
    <location>
        <position position="51"/>
    </location>
    <ligand>
        <name>L-glutamate</name>
        <dbReference type="ChEBI" id="CHEBI:29985"/>
    </ligand>
</feature>
<comment type="cofactor">
    <cofactor evidence="7">
        <name>Zn(2+)</name>
        <dbReference type="ChEBI" id="CHEBI:29105"/>
    </cofactor>
    <text evidence="7">Binds 1 zinc ion per subunit.</text>
</comment>
<evidence type="ECO:0000313" key="11">
    <source>
        <dbReference type="Proteomes" id="UP000580856"/>
    </source>
</evidence>
<feature type="binding site" evidence="7">
    <location>
        <position position="117"/>
    </location>
    <ligand>
        <name>Zn(2+)</name>
        <dbReference type="ChEBI" id="CHEBI:29105"/>
    </ligand>
</feature>
<dbReference type="GO" id="GO:0005524">
    <property type="term" value="F:ATP binding"/>
    <property type="evidence" value="ECO:0007669"/>
    <property type="project" value="UniProtKB-KW"/>
</dbReference>
<dbReference type="InterPro" id="IPR000924">
    <property type="entry name" value="Glu/Gln-tRNA-synth"/>
</dbReference>
<sequence length="334" mass="37017">MDSTVHQPKAPVRGRLAPSPTGHLHLGNIWSFLLCWLDVRSAGGTLVLRMEDIDPDRSRPEYAEDIMRDLEWLGIDWDEGPDRGGPYGPYTQSERLDRYAEVMDRLESMGLTYPCFCTRKELRSLASAPHAGDFGPAYPGTCLHLSPAQRAALVAEGRHATIRLHGTHDNVSFTDRLRGTVTMSWAECGGDFPLRRSDGVVSYQLAVAVDDMDQRITSVVRGDDILHCTPRQILLHELLGATPPLYAHVPLVLDAQGERLAKRHRHYEIRMLRERGVSAQAIIGYLAARAGLLAAPAPARPQDFAAGFDIARIAPVPVILEPDIEDILAELSRR</sequence>
<dbReference type="GO" id="GO:0008270">
    <property type="term" value="F:zinc ion binding"/>
    <property type="evidence" value="ECO:0007669"/>
    <property type="project" value="UniProtKB-UniRule"/>
</dbReference>
<dbReference type="NCBIfam" id="TIGR03838">
    <property type="entry name" value="queuosine_YadB"/>
    <property type="match status" value="1"/>
</dbReference>
<comment type="similarity">
    <text evidence="7">Belongs to the class-I aminoacyl-tRNA synthetase family. GluQ subfamily.</text>
</comment>
<dbReference type="InterPro" id="IPR049940">
    <property type="entry name" value="GluQ/Sye"/>
</dbReference>
<dbReference type="Gene3D" id="3.40.50.620">
    <property type="entry name" value="HUPs"/>
    <property type="match status" value="1"/>
</dbReference>
<evidence type="ECO:0000259" key="9">
    <source>
        <dbReference type="Pfam" id="PF00749"/>
    </source>
</evidence>
<feature type="binding site" evidence="7">
    <location>
        <position position="262"/>
    </location>
    <ligand>
        <name>ATP</name>
        <dbReference type="ChEBI" id="CHEBI:30616"/>
    </ligand>
</feature>
<evidence type="ECO:0000256" key="7">
    <source>
        <dbReference type="HAMAP-Rule" id="MF_01428"/>
    </source>
</evidence>
<evidence type="ECO:0000313" key="10">
    <source>
        <dbReference type="EMBL" id="NJB67930.1"/>
    </source>
</evidence>
<dbReference type="InterPro" id="IPR020058">
    <property type="entry name" value="Glu/Gln-tRNA-synth_Ib_cat-dom"/>
</dbReference>
<evidence type="ECO:0000256" key="1">
    <source>
        <dbReference type="ARBA" id="ARBA00022598"/>
    </source>
</evidence>
<evidence type="ECO:0000256" key="4">
    <source>
        <dbReference type="ARBA" id="ARBA00022833"/>
    </source>
</evidence>
<dbReference type="InterPro" id="IPR022380">
    <property type="entry name" value="Glu-Q_tRNA(Asp)_Synthase"/>
</dbReference>
<dbReference type="PROSITE" id="PS00178">
    <property type="entry name" value="AA_TRNA_LIGASE_I"/>
    <property type="match status" value="1"/>
</dbReference>
<organism evidence="10 11">
    <name type="scientific">Desulfobaculum xiamenense</name>
    <dbReference type="NCBI Taxonomy" id="995050"/>
    <lineage>
        <taxon>Bacteria</taxon>
        <taxon>Pseudomonadati</taxon>
        <taxon>Thermodesulfobacteriota</taxon>
        <taxon>Desulfovibrionia</taxon>
        <taxon>Desulfovibrionales</taxon>
        <taxon>Desulfovibrionaceae</taxon>
        <taxon>Desulfobaculum</taxon>
    </lineage>
</organism>
<comment type="caution">
    <text evidence="10">The sequence shown here is derived from an EMBL/GenBank/DDBJ whole genome shotgun (WGS) entry which is preliminary data.</text>
</comment>
<keyword evidence="3 7" id="KW-0547">Nucleotide-binding</keyword>
<dbReference type="RefSeq" id="WP_167940940.1">
    <property type="nucleotide sequence ID" value="NZ_JAATJA010000001.1"/>
</dbReference>
<proteinExistence type="inferred from homology"/>
<dbReference type="InterPro" id="IPR001412">
    <property type="entry name" value="aa-tRNA-synth_I_CS"/>
</dbReference>